<dbReference type="InterPro" id="IPR050811">
    <property type="entry name" value="Phosphate_ABC_transporter"/>
</dbReference>
<dbReference type="PANTHER" id="PTHR30570">
    <property type="entry name" value="PERIPLASMIC PHOSPHATE BINDING COMPONENT OF PHOSPHATE ABC TRANSPORTER"/>
    <property type="match status" value="1"/>
</dbReference>
<keyword evidence="6" id="KW-1185">Reference proteome</keyword>
<feature type="region of interest" description="Disordered" evidence="2">
    <location>
        <begin position="41"/>
        <end position="62"/>
    </location>
</feature>
<sequence length="386" mass="41364">MRYLRGKVLAMVLAGAAAGPAMAGQTSASVEWLLPTAKTHAVQTHAQDEAGKQSGRPLPTPEFLQPTLDAALPSFKPSHDAGLKGSISMAASDTLPGLVGAWIHAFHKFYPDVRISFGPPYEGSHGAMELANGKIDIAFVSRELKPTDITAFGARHGYPPLSVPVSGGSYRQFGFLDAVVFFVNPQNPVERLSLAQLDAVLSRSLLRGKHAAVTWGDLGAGGAWAARPIHVYAIKPWNGFEEFVRQRVLDVGAQRGHWRTDLHYDPTVFPIARRVAADPDGIGYAGLAFVDAPVKMLAIGSDGHYLAPTYANVASAAYPLSRLIYANVNLKPSTAMTPPMREFLRFVLSRQGQQIVLDQAVFLPLRGFQAESAGALLGAPAHGDRS</sequence>
<dbReference type="SUPFAM" id="SSF53850">
    <property type="entry name" value="Periplasmic binding protein-like II"/>
    <property type="match status" value="1"/>
</dbReference>
<comment type="caution">
    <text evidence="5">The sequence shown here is derived from an EMBL/GenBank/DDBJ whole genome shotgun (WGS) entry which is preliminary data.</text>
</comment>
<dbReference type="Proteomes" id="UP001562159">
    <property type="component" value="Unassembled WGS sequence"/>
</dbReference>
<feature type="signal peptide" evidence="3">
    <location>
        <begin position="1"/>
        <end position="23"/>
    </location>
</feature>
<organism evidence="5 6">
    <name type="scientific">Rhodanobacter humi</name>
    <dbReference type="NCBI Taxonomy" id="1888173"/>
    <lineage>
        <taxon>Bacteria</taxon>
        <taxon>Pseudomonadati</taxon>
        <taxon>Pseudomonadota</taxon>
        <taxon>Gammaproteobacteria</taxon>
        <taxon>Lysobacterales</taxon>
        <taxon>Rhodanobacteraceae</taxon>
        <taxon>Rhodanobacter</taxon>
    </lineage>
</organism>
<dbReference type="Pfam" id="PF12849">
    <property type="entry name" value="PBP_like_2"/>
    <property type="match status" value="1"/>
</dbReference>
<accession>A0ABV4AMI1</accession>
<protein>
    <submittedName>
        <fullName evidence="5">PstS family phosphate ABC transporter substrate-binding protein</fullName>
    </submittedName>
</protein>
<dbReference type="PANTHER" id="PTHR30570:SF6">
    <property type="entry name" value="PHOSPHATE-BINDING PROTEIN PSTS"/>
    <property type="match status" value="1"/>
</dbReference>
<gene>
    <name evidence="5" type="ORF">AB7878_04185</name>
</gene>
<proteinExistence type="predicted"/>
<evidence type="ECO:0000313" key="6">
    <source>
        <dbReference type="Proteomes" id="UP001562159"/>
    </source>
</evidence>
<evidence type="ECO:0000259" key="4">
    <source>
        <dbReference type="Pfam" id="PF12849"/>
    </source>
</evidence>
<dbReference type="EMBL" id="JBGBPY010000001">
    <property type="protein sequence ID" value="MEY2181606.1"/>
    <property type="molecule type" value="Genomic_DNA"/>
</dbReference>
<feature type="domain" description="PBP" evidence="4">
    <location>
        <begin position="79"/>
        <end position="350"/>
    </location>
</feature>
<dbReference type="InterPro" id="IPR024370">
    <property type="entry name" value="PBP_domain"/>
</dbReference>
<evidence type="ECO:0000256" key="2">
    <source>
        <dbReference type="SAM" id="MobiDB-lite"/>
    </source>
</evidence>
<feature type="chain" id="PRO_5047183566" evidence="3">
    <location>
        <begin position="24"/>
        <end position="386"/>
    </location>
</feature>
<evidence type="ECO:0000256" key="3">
    <source>
        <dbReference type="SAM" id="SignalP"/>
    </source>
</evidence>
<evidence type="ECO:0000313" key="5">
    <source>
        <dbReference type="EMBL" id="MEY2181606.1"/>
    </source>
</evidence>
<dbReference type="Gene3D" id="3.40.190.10">
    <property type="entry name" value="Periplasmic binding protein-like II"/>
    <property type="match status" value="2"/>
</dbReference>
<evidence type="ECO:0000256" key="1">
    <source>
        <dbReference type="ARBA" id="ARBA00022729"/>
    </source>
</evidence>
<keyword evidence="1 3" id="KW-0732">Signal</keyword>
<reference evidence="5 6" key="1">
    <citation type="submission" date="2024-07" db="EMBL/GenBank/DDBJ databases">
        <title>Molecular mechanisms and environmental adaptations of flagellar loss and biofilm growth of Rhodanobacter under environmental stress.</title>
        <authorList>
            <person name="Chen M."/>
        </authorList>
    </citation>
    <scope>NUCLEOTIDE SEQUENCE [LARGE SCALE GENOMIC DNA]</scope>
    <source>
        <strain evidence="5 6">RS22</strain>
    </source>
</reference>
<name>A0ABV4AMI1_9GAMM</name>